<evidence type="ECO:0000313" key="5">
    <source>
        <dbReference type="EMBL" id="EAT36985.1"/>
    </source>
</evidence>
<dbReference type="OrthoDB" id="6337346at2759"/>
<evidence type="ECO:0000256" key="3">
    <source>
        <dbReference type="SAM" id="SignalP"/>
    </source>
</evidence>
<protein>
    <submittedName>
        <fullName evidence="5">AAEL010969-PA</fullName>
    </submittedName>
</protein>
<dbReference type="Gene3D" id="2.60.120.290">
    <property type="entry name" value="Spermadhesin, CUB domain"/>
    <property type="match status" value="2"/>
</dbReference>
<evidence type="ECO:0000256" key="2">
    <source>
        <dbReference type="PROSITE-ProRule" id="PRU00059"/>
    </source>
</evidence>
<dbReference type="InterPro" id="IPR058698">
    <property type="entry name" value="CUB_metazoa"/>
</dbReference>
<dbReference type="EMBL" id="CH477712">
    <property type="protein sequence ID" value="EAT36985.1"/>
    <property type="molecule type" value="Genomic_DNA"/>
</dbReference>
<proteinExistence type="predicted"/>
<comment type="caution">
    <text evidence="2">Lacks conserved residue(s) required for the propagation of feature annotation.</text>
</comment>
<dbReference type="OMA" id="KANANIC"/>
<feature type="chain" id="PRO_5036487635" evidence="3">
    <location>
        <begin position="22"/>
        <end position="381"/>
    </location>
</feature>
<organism evidence="5 6">
    <name type="scientific">Aedes aegypti</name>
    <name type="common">Yellowfever mosquito</name>
    <name type="synonym">Culex aegypti</name>
    <dbReference type="NCBI Taxonomy" id="7159"/>
    <lineage>
        <taxon>Eukaryota</taxon>
        <taxon>Metazoa</taxon>
        <taxon>Ecdysozoa</taxon>
        <taxon>Arthropoda</taxon>
        <taxon>Hexapoda</taxon>
        <taxon>Insecta</taxon>
        <taxon>Pterygota</taxon>
        <taxon>Neoptera</taxon>
        <taxon>Endopterygota</taxon>
        <taxon>Diptera</taxon>
        <taxon>Nematocera</taxon>
        <taxon>Culicoidea</taxon>
        <taxon>Culicidae</taxon>
        <taxon>Culicinae</taxon>
        <taxon>Aedini</taxon>
        <taxon>Aedes</taxon>
        <taxon>Stegomyia</taxon>
    </lineage>
</organism>
<dbReference type="SUPFAM" id="SSF49854">
    <property type="entry name" value="Spermadhesin, CUB domain"/>
    <property type="match status" value="2"/>
</dbReference>
<name>A0A1S4FRV0_AEDAE</name>
<dbReference type="KEGG" id="aag:5574153"/>
<dbReference type="HOGENOM" id="CLU_022631_2_0_1"/>
<reference evidence="5" key="2">
    <citation type="journal article" date="2007" name="Science">
        <title>Genome sequence of Aedes aegypti, a major arbovirus vector.</title>
        <authorList>
            <person name="Nene V."/>
            <person name="Wortman J.R."/>
            <person name="Lawson D."/>
            <person name="Haas B."/>
            <person name="Kodira C."/>
            <person name="Tu Z.J."/>
            <person name="Loftus B."/>
            <person name="Xi Z."/>
            <person name="Megy K."/>
            <person name="Grabherr M."/>
            <person name="Ren Q."/>
            <person name="Zdobnov E.M."/>
            <person name="Lobo N.F."/>
            <person name="Campbell K.S."/>
            <person name="Brown S.E."/>
            <person name="Bonaldo M.F."/>
            <person name="Zhu J."/>
            <person name="Sinkins S.P."/>
            <person name="Hogenkamp D.G."/>
            <person name="Amedeo P."/>
            <person name="Arensburger P."/>
            <person name="Atkinson P.W."/>
            <person name="Bidwell S."/>
            <person name="Biedler J."/>
            <person name="Birney E."/>
            <person name="Bruggner R.V."/>
            <person name="Costas J."/>
            <person name="Coy M.R."/>
            <person name="Crabtree J."/>
            <person name="Crawford M."/>
            <person name="Debruyn B."/>
            <person name="Decaprio D."/>
            <person name="Eiglmeier K."/>
            <person name="Eisenstadt E."/>
            <person name="El-Dorry H."/>
            <person name="Gelbart W.M."/>
            <person name="Gomes S.L."/>
            <person name="Hammond M."/>
            <person name="Hannick L.I."/>
            <person name="Hogan J.R."/>
            <person name="Holmes M.H."/>
            <person name="Jaffe D."/>
            <person name="Johnston J.S."/>
            <person name="Kennedy R.C."/>
            <person name="Koo H."/>
            <person name="Kravitz S."/>
            <person name="Kriventseva E.V."/>
            <person name="Kulp D."/>
            <person name="Labutti K."/>
            <person name="Lee E."/>
            <person name="Li S."/>
            <person name="Lovin D.D."/>
            <person name="Mao C."/>
            <person name="Mauceli E."/>
            <person name="Menck C.F."/>
            <person name="Miller J.R."/>
            <person name="Montgomery P."/>
            <person name="Mori A."/>
            <person name="Nascimento A.L."/>
            <person name="Naveira H.F."/>
            <person name="Nusbaum C."/>
            <person name="O'leary S."/>
            <person name="Orvis J."/>
            <person name="Pertea M."/>
            <person name="Quesneville H."/>
            <person name="Reidenbach K.R."/>
            <person name="Rogers Y.H."/>
            <person name="Roth C.W."/>
            <person name="Schneider J.R."/>
            <person name="Schatz M."/>
            <person name="Shumway M."/>
            <person name="Stanke M."/>
            <person name="Stinson E.O."/>
            <person name="Tubio J.M."/>
            <person name="Vanzee J.P."/>
            <person name="Verjovski-Almeida S."/>
            <person name="Werner D."/>
            <person name="White O."/>
            <person name="Wyder S."/>
            <person name="Zeng Q."/>
            <person name="Zhao Q."/>
            <person name="Zhao Y."/>
            <person name="Hill C.A."/>
            <person name="Raikhel A.S."/>
            <person name="Soares M.B."/>
            <person name="Knudson D.L."/>
            <person name="Lee N.H."/>
            <person name="Galagan J."/>
            <person name="Salzberg S.L."/>
            <person name="Paulsen I.T."/>
            <person name="Dimopoulos G."/>
            <person name="Collins F.H."/>
            <person name="Birren B."/>
            <person name="Fraser-Liggett C.M."/>
            <person name="Severson D.W."/>
        </authorList>
    </citation>
    <scope>NUCLEOTIDE SEQUENCE [LARGE SCALE GENOMIC DNA]</scope>
    <source>
        <strain evidence="5">Liverpool</strain>
    </source>
</reference>
<dbReference type="InterPro" id="IPR000859">
    <property type="entry name" value="CUB_dom"/>
</dbReference>
<dbReference type="Proteomes" id="UP000682892">
    <property type="component" value="Unassembled WGS sequence"/>
</dbReference>
<dbReference type="AlphaFoldDB" id="A0A1S4FRV0"/>
<keyword evidence="3" id="KW-0732">Signal</keyword>
<dbReference type="PROSITE" id="PS01180">
    <property type="entry name" value="CUB"/>
    <property type="match status" value="2"/>
</dbReference>
<dbReference type="Pfam" id="PF00431">
    <property type="entry name" value="CUB"/>
    <property type="match status" value="1"/>
</dbReference>
<dbReference type="InterPro" id="IPR035914">
    <property type="entry name" value="Sperma_CUB_dom_sf"/>
</dbReference>
<gene>
    <name evidence="5" type="ORF">AaeL_AAEL010969</name>
</gene>
<dbReference type="PANTHER" id="PTHR33236">
    <property type="entry name" value="INTRAFLAGELLAR TRANSPORT PROTEIN 122 FAMILY PROTEIN-RELATED"/>
    <property type="match status" value="1"/>
</dbReference>
<evidence type="ECO:0000256" key="1">
    <source>
        <dbReference type="ARBA" id="ARBA00023157"/>
    </source>
</evidence>
<feature type="domain" description="CUB" evidence="4">
    <location>
        <begin position="216"/>
        <end position="373"/>
    </location>
</feature>
<reference evidence="5" key="3">
    <citation type="submission" date="2012-09" db="EMBL/GenBank/DDBJ databases">
        <authorList>
            <consortium name="VectorBase"/>
        </authorList>
    </citation>
    <scope>NUCLEOTIDE SEQUENCE</scope>
    <source>
        <strain evidence="5">Liverpool</strain>
    </source>
</reference>
<feature type="signal peptide" evidence="3">
    <location>
        <begin position="1"/>
        <end position="21"/>
    </location>
</feature>
<accession>A0A1S4FRV0</accession>
<dbReference type="Pfam" id="PF26080">
    <property type="entry name" value="CUB_animal"/>
    <property type="match status" value="1"/>
</dbReference>
<evidence type="ECO:0000313" key="6">
    <source>
        <dbReference type="Proteomes" id="UP000682892"/>
    </source>
</evidence>
<sequence>MESVLKNLLLVLVLRIIVCLGLESENISNRTSPNHRQGREFPFFTIGRIANTQCTGVNGLLGTCQVRGECDANGGIAMGACSTLTSQAVCCIFKSTCGGSGSNNVTYFQNSGFPNPYNGGGSCTYTVIPPDNTICQLRIDFGAFTVSQPNADGLCTVDNIQITGGSARIPVICGDNNGQHVYVPFSGTNPIQVKISTTGSVPFNRVWNLQLSLIACSSTYKAPAGCLQYFLGSSGSVQSFNYGRGTNAALNANSMTGTRQMANLNYGICIRKGVGICSVTYRVPSGDPFSFTVSGDVGTTTPGSAAASIVGNACNTDYLIIPNPTGVTTDRFCGLAFPTTTSNTPVFVMYYITDGSDTADVGNRGFSLLYATTACAVASGK</sequence>
<dbReference type="SMART" id="SM00042">
    <property type="entry name" value="CUB"/>
    <property type="match status" value="1"/>
</dbReference>
<dbReference type="PANTHER" id="PTHR33236:SF5">
    <property type="entry name" value="CUB DOMAIN-CONTAINING PROTEIN"/>
    <property type="match status" value="1"/>
</dbReference>
<reference evidence="5" key="1">
    <citation type="submission" date="2005-10" db="EMBL/GenBank/DDBJ databases">
        <authorList>
            <person name="Loftus B.J."/>
            <person name="Nene V.M."/>
            <person name="Hannick L.I."/>
            <person name="Bidwell S."/>
            <person name="Haas B."/>
            <person name="Amedeo P."/>
            <person name="Orvis J."/>
            <person name="Wortman J.R."/>
            <person name="White O.R."/>
            <person name="Salzberg S."/>
            <person name="Shumway M."/>
            <person name="Koo H."/>
            <person name="Zhao Y."/>
            <person name="Holmes M."/>
            <person name="Miller J."/>
            <person name="Schatz M."/>
            <person name="Pop M."/>
            <person name="Pai G."/>
            <person name="Utterback T."/>
            <person name="Rogers Y.-H."/>
            <person name="Kravitz S."/>
            <person name="Fraser C.M."/>
        </authorList>
    </citation>
    <scope>NUCLEOTIDE SEQUENCE</scope>
    <source>
        <strain evidence="5">Liverpool</strain>
    </source>
</reference>
<evidence type="ECO:0000259" key="4">
    <source>
        <dbReference type="PROSITE" id="PS01180"/>
    </source>
</evidence>
<feature type="domain" description="CUB" evidence="4">
    <location>
        <begin position="97"/>
        <end position="214"/>
    </location>
</feature>
<keyword evidence="1" id="KW-1015">Disulfide bond</keyword>